<dbReference type="AlphaFoldDB" id="A0A7M5UY10"/>
<proteinExistence type="predicted"/>
<sequence>EDIQSALSQIYCSNKISTLKTFERQNKKRTNMFLVIQLFVLSACVYFTASNGVVQNFQDFSMLSCSEFRNVTFISINEEKSVYYYTFGYRFFVQELNDLLDNEACFMVNYFNGFDIVRWRNNNNINQFKFRTNKFRDSSSRIKNEKRKIAELMKQIYDDKIMGNDVNIKQTLVLTIEHIKYADFDDILKSLELLQNERQWTIILFRIDTYFKRIDWLPLNRNIQTQVGLMVGVSLQHPVIKTLFDVIKNPDYDVYDMTYRWIMSKKNLFTDDCMKEVRKIFVTIYRVRFTYIPIASAILKKVNAHRSKVNQEPLEIHFSDTFRGIMSSSDGHLTFSKFKWDNHPLHRSQYRPPPFGLGWGGLYRSRKKKNKSHVYIHIFSGEYFCRDFMERQDFYYRYFLSNEVLQWFFCSRHVNAKTFVTGEELFEHINDDLCKN</sequence>
<dbReference type="Proteomes" id="UP000594262">
    <property type="component" value="Unplaced"/>
</dbReference>
<feature type="transmembrane region" description="Helical" evidence="1">
    <location>
        <begin position="30"/>
        <end position="49"/>
    </location>
</feature>
<dbReference type="EnsemblMetazoa" id="CLYHEMT006022.1">
    <property type="protein sequence ID" value="CLYHEMP006022.1"/>
    <property type="gene ID" value="CLYHEMG006022"/>
</dbReference>
<protein>
    <submittedName>
        <fullName evidence="2">Uncharacterized protein</fullName>
    </submittedName>
</protein>
<keyword evidence="1" id="KW-1133">Transmembrane helix</keyword>
<evidence type="ECO:0000313" key="2">
    <source>
        <dbReference type="EnsemblMetazoa" id="CLYHEMP006022.1"/>
    </source>
</evidence>
<keyword evidence="1" id="KW-0812">Transmembrane</keyword>
<reference evidence="2" key="1">
    <citation type="submission" date="2021-01" db="UniProtKB">
        <authorList>
            <consortium name="EnsemblMetazoa"/>
        </authorList>
    </citation>
    <scope>IDENTIFICATION</scope>
</reference>
<organism evidence="2 3">
    <name type="scientific">Clytia hemisphaerica</name>
    <dbReference type="NCBI Taxonomy" id="252671"/>
    <lineage>
        <taxon>Eukaryota</taxon>
        <taxon>Metazoa</taxon>
        <taxon>Cnidaria</taxon>
        <taxon>Hydrozoa</taxon>
        <taxon>Hydroidolina</taxon>
        <taxon>Leptothecata</taxon>
        <taxon>Obeliida</taxon>
        <taxon>Clytiidae</taxon>
        <taxon>Clytia</taxon>
    </lineage>
</organism>
<keyword evidence="1" id="KW-0472">Membrane</keyword>
<evidence type="ECO:0000256" key="1">
    <source>
        <dbReference type="SAM" id="Phobius"/>
    </source>
</evidence>
<keyword evidence="3" id="KW-1185">Reference proteome</keyword>
<evidence type="ECO:0000313" key="3">
    <source>
        <dbReference type="Proteomes" id="UP000594262"/>
    </source>
</evidence>
<name>A0A7M5UY10_9CNID</name>
<accession>A0A7M5UY10</accession>